<gene>
    <name evidence="1" type="ORF">B0H17DRAFT_1325703</name>
</gene>
<organism evidence="1 2">
    <name type="scientific">Mycena rosella</name>
    <name type="common">Pink bonnet</name>
    <name type="synonym">Agaricus rosellus</name>
    <dbReference type="NCBI Taxonomy" id="1033263"/>
    <lineage>
        <taxon>Eukaryota</taxon>
        <taxon>Fungi</taxon>
        <taxon>Dikarya</taxon>
        <taxon>Basidiomycota</taxon>
        <taxon>Agaricomycotina</taxon>
        <taxon>Agaricomycetes</taxon>
        <taxon>Agaricomycetidae</taxon>
        <taxon>Agaricales</taxon>
        <taxon>Marasmiineae</taxon>
        <taxon>Mycenaceae</taxon>
        <taxon>Mycena</taxon>
    </lineage>
</organism>
<dbReference type="EMBL" id="JARKIE010000006">
    <property type="protein sequence ID" value="KAJ7706944.1"/>
    <property type="molecule type" value="Genomic_DNA"/>
</dbReference>
<name>A0AAD7GWR2_MYCRO</name>
<dbReference type="AlphaFoldDB" id="A0AAD7GWR2"/>
<keyword evidence="2" id="KW-1185">Reference proteome</keyword>
<sequence length="304" mass="34259">MQLPWYQITTLRIDSLWISEFIAILRDATNLVDGTFEVHNDDSPAQLIPVPLLLIHLHSLTVVGCPSFYGLEVPTDVLDSLSAPALKSLTLDIGVDISPLTSFVSRSFFRLHTLSISLRLVDNAIIQCLKVLPSLHHLKMEIPPSLGIEPFPADIDALFCSFIGAHTFLPNLESLHIIFTDQVAVSVPLLMQLLSWRWFAAGIIWLPSFQLEHELEHERDALVLDEVMNSSSDFRRLTTEGMDLYVGLRRPRTARINQFEDSDIWSFVKFSRTNSPRFNLELLLAGATLALAATIPTKRFAWSQ</sequence>
<proteinExistence type="predicted"/>
<protein>
    <submittedName>
        <fullName evidence="1">Uncharacterized protein</fullName>
    </submittedName>
</protein>
<evidence type="ECO:0000313" key="1">
    <source>
        <dbReference type="EMBL" id="KAJ7706944.1"/>
    </source>
</evidence>
<comment type="caution">
    <text evidence="1">The sequence shown here is derived from an EMBL/GenBank/DDBJ whole genome shotgun (WGS) entry which is preliminary data.</text>
</comment>
<accession>A0AAD7GWR2</accession>
<dbReference type="Proteomes" id="UP001221757">
    <property type="component" value="Unassembled WGS sequence"/>
</dbReference>
<evidence type="ECO:0000313" key="2">
    <source>
        <dbReference type="Proteomes" id="UP001221757"/>
    </source>
</evidence>
<reference evidence="1" key="1">
    <citation type="submission" date="2023-03" db="EMBL/GenBank/DDBJ databases">
        <title>Massive genome expansion in bonnet fungi (Mycena s.s.) driven by repeated elements and novel gene families across ecological guilds.</title>
        <authorList>
            <consortium name="Lawrence Berkeley National Laboratory"/>
            <person name="Harder C.B."/>
            <person name="Miyauchi S."/>
            <person name="Viragh M."/>
            <person name="Kuo A."/>
            <person name="Thoen E."/>
            <person name="Andreopoulos B."/>
            <person name="Lu D."/>
            <person name="Skrede I."/>
            <person name="Drula E."/>
            <person name="Henrissat B."/>
            <person name="Morin E."/>
            <person name="Kohler A."/>
            <person name="Barry K."/>
            <person name="LaButti K."/>
            <person name="Morin E."/>
            <person name="Salamov A."/>
            <person name="Lipzen A."/>
            <person name="Mereny Z."/>
            <person name="Hegedus B."/>
            <person name="Baldrian P."/>
            <person name="Stursova M."/>
            <person name="Weitz H."/>
            <person name="Taylor A."/>
            <person name="Grigoriev I.V."/>
            <person name="Nagy L.G."/>
            <person name="Martin F."/>
            <person name="Kauserud H."/>
        </authorList>
    </citation>
    <scope>NUCLEOTIDE SEQUENCE</scope>
    <source>
        <strain evidence="1">CBHHK067</strain>
    </source>
</reference>